<proteinExistence type="inferred from homology"/>
<dbReference type="Gene3D" id="3.90.180.10">
    <property type="entry name" value="Medium-chain alcohol dehydrogenases, catalytic domain"/>
    <property type="match status" value="2"/>
</dbReference>
<dbReference type="CDD" id="cd08255">
    <property type="entry name" value="2-desacetyl-2-hydroxyethyl_bacteriochlorophyllide_like"/>
    <property type="match status" value="1"/>
</dbReference>
<dbReference type="PANTHER" id="PTHR43350:SF19">
    <property type="entry name" value="D-GULOSIDE 3-DEHYDROGENASE"/>
    <property type="match status" value="1"/>
</dbReference>
<name>A0AAD9DHI9_9STRA</name>
<evidence type="ECO:0000256" key="4">
    <source>
        <dbReference type="ARBA" id="ARBA00022833"/>
    </source>
</evidence>
<keyword evidence="4" id="KW-0862">Zinc</keyword>
<dbReference type="EC" id="1.1.1.1" evidence="6"/>
<keyword evidence="3" id="KW-0479">Metal-binding</keyword>
<evidence type="ECO:0000313" key="6">
    <source>
        <dbReference type="EMBL" id="KAK1748031.1"/>
    </source>
</evidence>
<evidence type="ECO:0000256" key="1">
    <source>
        <dbReference type="ARBA" id="ARBA00001947"/>
    </source>
</evidence>
<comment type="caution">
    <text evidence="6">The sequence shown here is derived from an EMBL/GenBank/DDBJ whole genome shotgun (WGS) entry which is preliminary data.</text>
</comment>
<comment type="similarity">
    <text evidence="2">Belongs to the zinc-containing alcohol dehydrogenase family.</text>
</comment>
<dbReference type="SUPFAM" id="SSF50129">
    <property type="entry name" value="GroES-like"/>
    <property type="match status" value="1"/>
</dbReference>
<evidence type="ECO:0000256" key="5">
    <source>
        <dbReference type="ARBA" id="ARBA00023002"/>
    </source>
</evidence>
<evidence type="ECO:0000256" key="3">
    <source>
        <dbReference type="ARBA" id="ARBA00022723"/>
    </source>
</evidence>
<dbReference type="SUPFAM" id="SSF51735">
    <property type="entry name" value="NAD(P)-binding Rossmann-fold domains"/>
    <property type="match status" value="1"/>
</dbReference>
<dbReference type="Gene3D" id="3.40.50.720">
    <property type="entry name" value="NAD(P)-binding Rossmann-like Domain"/>
    <property type="match status" value="1"/>
</dbReference>
<dbReference type="GO" id="GO:0004022">
    <property type="term" value="F:alcohol dehydrogenase (NAD+) activity"/>
    <property type="evidence" value="ECO:0007669"/>
    <property type="project" value="UniProtKB-EC"/>
</dbReference>
<dbReference type="InterPro" id="IPR023214">
    <property type="entry name" value="HAD_sf"/>
</dbReference>
<dbReference type="GO" id="GO:0046872">
    <property type="term" value="F:metal ion binding"/>
    <property type="evidence" value="ECO:0007669"/>
    <property type="project" value="UniProtKB-KW"/>
</dbReference>
<keyword evidence="5 6" id="KW-0560">Oxidoreductase</keyword>
<protein>
    <submittedName>
        <fullName evidence="6">NAD-dependent alcohol dehydrogenase</fullName>
        <ecNumber evidence="6">1.1.1.1</ecNumber>
    </submittedName>
</protein>
<dbReference type="Proteomes" id="UP001224775">
    <property type="component" value="Unassembled WGS sequence"/>
</dbReference>
<reference evidence="6" key="1">
    <citation type="submission" date="2023-06" db="EMBL/GenBank/DDBJ databases">
        <title>Survivors Of The Sea: Transcriptome response of Skeletonema marinoi to long-term dormancy.</title>
        <authorList>
            <person name="Pinder M.I.M."/>
            <person name="Kourtchenko O."/>
            <person name="Robertson E.K."/>
            <person name="Larsson T."/>
            <person name="Maumus F."/>
            <person name="Osuna-Cruz C.M."/>
            <person name="Vancaester E."/>
            <person name="Stenow R."/>
            <person name="Vandepoele K."/>
            <person name="Ploug H."/>
            <person name="Bruchert V."/>
            <person name="Godhe A."/>
            <person name="Topel M."/>
        </authorList>
    </citation>
    <scope>NUCLEOTIDE SEQUENCE</scope>
    <source>
        <strain evidence="6">R05AC</strain>
    </source>
</reference>
<dbReference type="AlphaFoldDB" id="A0AAD9DHI9"/>
<evidence type="ECO:0000313" key="7">
    <source>
        <dbReference type="Proteomes" id="UP001224775"/>
    </source>
</evidence>
<dbReference type="InterPro" id="IPR011032">
    <property type="entry name" value="GroES-like_sf"/>
</dbReference>
<gene>
    <name evidence="6" type="ORF">QTG54_001994</name>
</gene>
<sequence>MNALTTLIVVIYYTVYTVSGASGWIARSHSWHHFAKSILHVPRGGDVIGETPIDDDDAPLVIIIDVDNCLYSEQELLSSLGEGVESQIVRNTHLFGLLHFNLTSEDCDELYKKYGSTIEGLRHTLPSHLVEETMRKFYSEVYDPIDFGCLLGIRAGIVKNENDSKSIRSGYDHGHALQKRRALAELLESISNRHPVYLASNSPKAHIMRVLNNMGLRDIKLAGILSPDAEGDGSPASVYPTKSSPRQYYQQILSQHSPQSKRIILLDDSSYNIRQASTVGIHGIHVNGKDRTLEEGLAEAFGHILPNGNTPMSPTQSMSQYMFSDVKYLGAKNKVDANAIDTSVWETLAQELSLRLQQKKNGTLRVADLGAGMLSMLELFMNGGGENERSKASMFNLIRNIFGSSGNSDEQLTELEYFAYESNTNLLDGCKEKLWKLGFEEVTSNNWQLSLPNMKATVHLLPKDFQNEQHPPESLDLIMGCCFADLFEPDQLVLSLGRFAHKSSHPPLVYLPITFAGGTRFSSTHPFAENEESNQLVPSDTTAFQMYARSLINHGHNLDPSRIVNAICNFGGSLIAKGSSDWIIDPKSNQYLWETMLYFFGMSGASEITKNGFDAAGWIRRSRREPRTIIASNVDLLFHLAHSSSAEKSDMYSAGGNEDSCSSSRVAVKEIQFVSPYNVTSVNKELDRKNLGPDQIEVESLCSLVSSGTELKIFKGTFESASLDVNIKGMADEAMEYPLAYGYSLVGRVVACGSNVADAESLIGRNVFTFSPHSSRVVVDRDAVQIVPDGIEAEDAIFMPSVETALSLVHDAHVRLGENVAVYGQGLIGLLVTAILSMHHSTTISSSKQFCSVTAFDALDDRLAMSSKMGATSALQPQTAGIAGPFDVCIEVSGNPRALQSAIDNTSNNGRIIVGSWYGNTDVALKLGIDFHRSHKTIQTSQVSTIPSTMTGLWNKDRRFALTWALVRSLQPSRLISKRMTLTDVQEAYELLDGGKEIAICFKYNK</sequence>
<dbReference type="InterPro" id="IPR036412">
    <property type="entry name" value="HAD-like_sf"/>
</dbReference>
<evidence type="ECO:0000256" key="2">
    <source>
        <dbReference type="ARBA" id="ARBA00008072"/>
    </source>
</evidence>
<dbReference type="PANTHER" id="PTHR43350">
    <property type="entry name" value="NAD-DEPENDENT ALCOHOL DEHYDROGENASE"/>
    <property type="match status" value="1"/>
</dbReference>
<dbReference type="SUPFAM" id="SSF56784">
    <property type="entry name" value="HAD-like"/>
    <property type="match status" value="1"/>
</dbReference>
<accession>A0AAD9DHI9</accession>
<organism evidence="6 7">
    <name type="scientific">Skeletonema marinoi</name>
    <dbReference type="NCBI Taxonomy" id="267567"/>
    <lineage>
        <taxon>Eukaryota</taxon>
        <taxon>Sar</taxon>
        <taxon>Stramenopiles</taxon>
        <taxon>Ochrophyta</taxon>
        <taxon>Bacillariophyta</taxon>
        <taxon>Coscinodiscophyceae</taxon>
        <taxon>Thalassiosirophycidae</taxon>
        <taxon>Thalassiosirales</taxon>
        <taxon>Skeletonemataceae</taxon>
        <taxon>Skeletonema</taxon>
        <taxon>Skeletonema marinoi-dohrnii complex</taxon>
    </lineage>
</organism>
<dbReference type="InterPro" id="IPR036291">
    <property type="entry name" value="NAD(P)-bd_dom_sf"/>
</dbReference>
<keyword evidence="7" id="KW-1185">Reference proteome</keyword>
<dbReference type="EMBL" id="JATAAI010000002">
    <property type="protein sequence ID" value="KAK1748031.1"/>
    <property type="molecule type" value="Genomic_DNA"/>
</dbReference>
<comment type="cofactor">
    <cofactor evidence="1">
        <name>Zn(2+)</name>
        <dbReference type="ChEBI" id="CHEBI:29105"/>
    </cofactor>
</comment>
<dbReference type="Gene3D" id="3.40.50.1000">
    <property type="entry name" value="HAD superfamily/HAD-like"/>
    <property type="match status" value="1"/>
</dbReference>